<dbReference type="RefSeq" id="WP_244639234.1">
    <property type="nucleotide sequence ID" value="NZ_BMIQ01000001.1"/>
</dbReference>
<dbReference type="InterPro" id="IPR045659">
    <property type="entry name" value="LptD_2"/>
</dbReference>
<comment type="subcellular location">
    <subcellularLocation>
        <location evidence="1">Cell outer membrane</location>
    </subcellularLocation>
</comment>
<evidence type="ECO:0000256" key="1">
    <source>
        <dbReference type="HAMAP-Rule" id="MF_01411"/>
    </source>
</evidence>
<dbReference type="PROSITE" id="PS51318">
    <property type="entry name" value="TAT"/>
    <property type="match status" value="1"/>
</dbReference>
<dbReference type="HAMAP" id="MF_01411">
    <property type="entry name" value="LPS_assembly_LptD"/>
    <property type="match status" value="1"/>
</dbReference>
<comment type="caution">
    <text evidence="1">Lacks conserved residue(s) required for the propagation of feature annotation.</text>
</comment>
<comment type="subunit">
    <text evidence="1">Component of the lipopolysaccharide transport and assembly complex.</text>
</comment>
<dbReference type="Pfam" id="PF04453">
    <property type="entry name" value="LptD"/>
    <property type="match status" value="1"/>
</dbReference>
<reference evidence="4" key="2">
    <citation type="submission" date="2020-09" db="EMBL/GenBank/DDBJ databases">
        <authorList>
            <person name="Sun Q."/>
            <person name="Zhou Y."/>
        </authorList>
    </citation>
    <scope>NUCLEOTIDE SEQUENCE</scope>
    <source>
        <strain evidence="4">CGMCC 1.15367</strain>
    </source>
</reference>
<organism evidence="4 5">
    <name type="scientific">Aureimonas endophytica</name>
    <dbReference type="NCBI Taxonomy" id="2027858"/>
    <lineage>
        <taxon>Bacteria</taxon>
        <taxon>Pseudomonadati</taxon>
        <taxon>Pseudomonadota</taxon>
        <taxon>Alphaproteobacteria</taxon>
        <taxon>Hyphomicrobiales</taxon>
        <taxon>Aurantimonadaceae</taxon>
        <taxon>Aureimonas</taxon>
    </lineage>
</organism>
<dbReference type="InterPro" id="IPR020889">
    <property type="entry name" value="LipoPS_assembly_LptD"/>
</dbReference>
<dbReference type="GO" id="GO:0009279">
    <property type="term" value="C:cell outer membrane"/>
    <property type="evidence" value="ECO:0007669"/>
    <property type="project" value="UniProtKB-SubCell"/>
</dbReference>
<dbReference type="PANTHER" id="PTHR30189:SF1">
    <property type="entry name" value="LPS-ASSEMBLY PROTEIN LPTD"/>
    <property type="match status" value="1"/>
</dbReference>
<protein>
    <recommendedName>
        <fullName evidence="1">LPS-assembly protein LptD</fullName>
    </recommendedName>
</protein>
<dbReference type="AlphaFoldDB" id="A0A917DYY6"/>
<evidence type="ECO:0000259" key="3">
    <source>
        <dbReference type="Pfam" id="PF19838"/>
    </source>
</evidence>
<dbReference type="InterPro" id="IPR007543">
    <property type="entry name" value="LptD_C"/>
</dbReference>
<gene>
    <name evidence="1 4" type="primary">lptD</name>
    <name evidence="4" type="ORF">GCM10011390_00290</name>
</gene>
<comment type="function">
    <text evidence="1">Involved in the assembly of lipopolysaccharide (LPS) at the surface of the outer membrane.</text>
</comment>
<dbReference type="GO" id="GO:1990351">
    <property type="term" value="C:transporter complex"/>
    <property type="evidence" value="ECO:0007669"/>
    <property type="project" value="TreeGrafter"/>
</dbReference>
<feature type="signal peptide" evidence="1">
    <location>
        <begin position="1"/>
        <end position="31"/>
    </location>
</feature>
<feature type="chain" id="PRO_5038193326" description="LPS-assembly protein LptD" evidence="1">
    <location>
        <begin position="32"/>
        <end position="840"/>
    </location>
</feature>
<sequence precursor="true">MMARGNSRPVHAWGRRTLLAAGVALCALVCAATGAAAQGAAAINPLPASVSVPPDAKLFLEADTVTYESDAAVVTAAGGVQIDYGNYKLVAKKVIYNQKTRRLIATGDVQLVQPDGNKVYADSADITDDFADGFVRALRIETPDNTRFAAQGAVRENGSVTTFEKGIYTACEACREHPERAPLWQVRARKIVWDQQKKVVRYYGAAFEFFGAPLAYLPYFAQPDPTVKRKSGFLVPSFTQSDARGFGLRVPYFFALSDSYDATVAGTYYSKQGFLGEVEFRQAFGNGYYTLQAAGLSQQDPQAFDRTTDPRDPITGVSLSPDYTNTERGMIGTTGRFALNEDWTFGWDILAQSDQNFSNTYDIENFNQTFHTSEVYLTGLGDRSFFDLRAQRFDIQTRVKSDQDVQPWVLPTFDYERIEDGPLGGEVQFNANLVNIRRDEADLQNFLLCDPDFFIDGSCSSTAAVNAGLLSGFPYRTDYFRRRALEGDYSRGTVEAEWRRTFTTDGGLVLTPFASLRGDLYRADMSTDGYSGAPTDPFLAINSITNPTITIGDTEIDTSGFRGMAAAGVDARYPIVIDAQGSTHVIEPIAQLIVRPNETSIGNLPNEDAQSLVFNTTNLFAIDKFSGYDRIEGGTRANVGLRYSGTYETGYTVNATAGESFHLAGRNSFADYDLALVGADSGLETNRSDYVGSVAVGTPIGLQFGVGTRLDEETLDVKRTDLSSAYSGSRFGVGLTYSQIAAQPIYGFPVDRSQAGISANVKLTKEWTAYGSLGYDIKNDAVISKSFGLGYLDECFSLLAQYTQTDDNYQLSDSQNEIMFKLSLRTVADAQYKYKLGEGD</sequence>
<dbReference type="GO" id="GO:0043165">
    <property type="term" value="P:Gram-negative-bacterium-type cell outer membrane assembly"/>
    <property type="evidence" value="ECO:0007669"/>
    <property type="project" value="UniProtKB-UniRule"/>
</dbReference>
<comment type="similarity">
    <text evidence="1">Belongs to the LptD family.</text>
</comment>
<accession>A0A917DYY6</accession>
<evidence type="ECO:0000313" key="4">
    <source>
        <dbReference type="EMBL" id="GGD85657.1"/>
    </source>
</evidence>
<dbReference type="PANTHER" id="PTHR30189">
    <property type="entry name" value="LPS-ASSEMBLY PROTEIN"/>
    <property type="match status" value="1"/>
</dbReference>
<keyword evidence="1" id="KW-0732">Signal</keyword>
<feature type="domain" description="LptD C-terminal" evidence="2">
    <location>
        <begin position="326"/>
        <end position="767"/>
    </location>
</feature>
<dbReference type="Proteomes" id="UP000644699">
    <property type="component" value="Unassembled WGS sequence"/>
</dbReference>
<keyword evidence="5" id="KW-1185">Reference proteome</keyword>
<name>A0A917DYY6_9HYPH</name>
<evidence type="ECO:0000259" key="2">
    <source>
        <dbReference type="Pfam" id="PF04453"/>
    </source>
</evidence>
<reference evidence="4" key="1">
    <citation type="journal article" date="2014" name="Int. J. Syst. Evol. Microbiol.">
        <title>Complete genome sequence of Corynebacterium casei LMG S-19264T (=DSM 44701T), isolated from a smear-ripened cheese.</title>
        <authorList>
            <consortium name="US DOE Joint Genome Institute (JGI-PGF)"/>
            <person name="Walter F."/>
            <person name="Albersmeier A."/>
            <person name="Kalinowski J."/>
            <person name="Ruckert C."/>
        </authorList>
    </citation>
    <scope>NUCLEOTIDE SEQUENCE</scope>
    <source>
        <strain evidence="4">CGMCC 1.15367</strain>
    </source>
</reference>
<proteinExistence type="inferred from homology"/>
<keyword evidence="1" id="KW-0472">Membrane</keyword>
<evidence type="ECO:0000313" key="5">
    <source>
        <dbReference type="Proteomes" id="UP000644699"/>
    </source>
</evidence>
<dbReference type="GO" id="GO:0015920">
    <property type="term" value="P:lipopolysaccharide transport"/>
    <property type="evidence" value="ECO:0007669"/>
    <property type="project" value="InterPro"/>
</dbReference>
<comment type="caution">
    <text evidence="4">The sequence shown here is derived from an EMBL/GenBank/DDBJ whole genome shotgun (WGS) entry which is preliminary data.</text>
</comment>
<feature type="domain" description="LPS-assembly protein LptD central" evidence="3">
    <location>
        <begin position="215"/>
        <end position="280"/>
    </location>
</feature>
<keyword evidence="1" id="KW-0998">Cell outer membrane</keyword>
<dbReference type="InterPro" id="IPR006311">
    <property type="entry name" value="TAT_signal"/>
</dbReference>
<dbReference type="Pfam" id="PF19838">
    <property type="entry name" value="LptD_2"/>
    <property type="match status" value="1"/>
</dbReference>
<dbReference type="EMBL" id="BMIQ01000001">
    <property type="protein sequence ID" value="GGD85657.1"/>
    <property type="molecule type" value="Genomic_DNA"/>
</dbReference>
<dbReference type="InterPro" id="IPR050218">
    <property type="entry name" value="LptD"/>
</dbReference>